<comment type="caution">
    <text evidence="2">The sequence shown here is derived from an EMBL/GenBank/DDBJ whole genome shotgun (WGS) entry which is preliminary data.</text>
</comment>
<dbReference type="SUPFAM" id="SSF56281">
    <property type="entry name" value="Metallo-hydrolase/oxidoreductase"/>
    <property type="match status" value="1"/>
</dbReference>
<dbReference type="Pfam" id="PF00753">
    <property type="entry name" value="Lactamase_B"/>
    <property type="match status" value="1"/>
</dbReference>
<dbReference type="SMART" id="SM00849">
    <property type="entry name" value="Lactamase_B"/>
    <property type="match status" value="1"/>
</dbReference>
<dbReference type="InterPro" id="IPR036866">
    <property type="entry name" value="RibonucZ/Hydroxyglut_hydro"/>
</dbReference>
<dbReference type="OrthoDB" id="420651at2"/>
<keyword evidence="3" id="KW-1185">Reference proteome</keyword>
<evidence type="ECO:0000313" key="3">
    <source>
        <dbReference type="Proteomes" id="UP000031014"/>
    </source>
</evidence>
<gene>
    <name evidence="2" type="ORF">SAMD00020551_2651</name>
</gene>
<dbReference type="RefSeq" id="WP_041966245.1">
    <property type="nucleotide sequence ID" value="NZ_BASE01000058.1"/>
</dbReference>
<dbReference type="Proteomes" id="UP000031014">
    <property type="component" value="Unassembled WGS sequence"/>
</dbReference>
<evidence type="ECO:0000259" key="1">
    <source>
        <dbReference type="SMART" id="SM00849"/>
    </source>
</evidence>
<protein>
    <submittedName>
        <fullName evidence="2">Metallo-beta-lactamase family protein</fullName>
    </submittedName>
</protein>
<sequence length="290" mass="33052">MQSIERIGKRFWYMTPVSETDRPILGMVAGNERTLMIDAGNSEDHANLFKDMLKVQGVDEPSYVVLTHWHWDHIFGLSALGNTVSFSSKKTRNDIEKLLPLSWSNEAIDQRVAEGTEIEFCANAIKQEFPDHRDITITLPEVTFDDEIEIDLGGITCVIKHVGGDHAEDSVVVYVKEEKILFLADSIYPDIFSAKDNYTVEGTRDLLRKIEVFDADTFILSHSGIISKKEFQDQANLLRSIGDLTEKHRGNSKLMIEDFRKKVNRDLTEEELETIEYFVNGFEMSSNTPN</sequence>
<dbReference type="PANTHER" id="PTHR42951">
    <property type="entry name" value="METALLO-BETA-LACTAMASE DOMAIN-CONTAINING"/>
    <property type="match status" value="1"/>
</dbReference>
<dbReference type="AlphaFoldDB" id="A0A0A8X3F4"/>
<dbReference type="InterPro" id="IPR001279">
    <property type="entry name" value="Metallo-B-lactamas"/>
</dbReference>
<proteinExistence type="predicted"/>
<accession>A0A0A8X3F4</accession>
<evidence type="ECO:0000313" key="2">
    <source>
        <dbReference type="EMBL" id="GAM14500.1"/>
    </source>
</evidence>
<dbReference type="PANTHER" id="PTHR42951:SF4">
    <property type="entry name" value="ACYL-COENZYME A THIOESTERASE MBLAC2"/>
    <property type="match status" value="1"/>
</dbReference>
<name>A0A0A8X3F4_MESS1</name>
<organism evidence="2 3">
    <name type="scientific">Mesobacillus selenatarsenatis (strain DSM 18680 / JCM 14380 / FERM P-15431 / SF-1)</name>
    <dbReference type="NCBI Taxonomy" id="1321606"/>
    <lineage>
        <taxon>Bacteria</taxon>
        <taxon>Bacillati</taxon>
        <taxon>Bacillota</taxon>
        <taxon>Bacilli</taxon>
        <taxon>Bacillales</taxon>
        <taxon>Bacillaceae</taxon>
        <taxon>Mesobacillus</taxon>
    </lineage>
</organism>
<dbReference type="EMBL" id="BASE01000058">
    <property type="protein sequence ID" value="GAM14500.1"/>
    <property type="molecule type" value="Genomic_DNA"/>
</dbReference>
<reference evidence="2 3" key="1">
    <citation type="submission" date="2013-06" db="EMBL/GenBank/DDBJ databases">
        <title>Whole genome shotgun sequence of Bacillus selenatarsenatis SF-1.</title>
        <authorList>
            <person name="Kuroda M."/>
            <person name="Sei K."/>
            <person name="Yamashita M."/>
            <person name="Ike M."/>
        </authorList>
    </citation>
    <scope>NUCLEOTIDE SEQUENCE [LARGE SCALE GENOMIC DNA]</scope>
    <source>
        <strain evidence="2 3">SF-1</strain>
    </source>
</reference>
<feature type="domain" description="Metallo-beta-lactamase" evidence="1">
    <location>
        <begin position="23"/>
        <end position="222"/>
    </location>
</feature>
<dbReference type="InterPro" id="IPR050855">
    <property type="entry name" value="NDM-1-like"/>
</dbReference>
<dbReference type="Gene3D" id="3.60.15.10">
    <property type="entry name" value="Ribonuclease Z/Hydroxyacylglutathione hydrolase-like"/>
    <property type="match status" value="1"/>
</dbReference>
<dbReference type="STRING" id="1321606.SAMD00020551_2651"/>